<dbReference type="InterPro" id="IPR003109">
    <property type="entry name" value="GoLoco_motif"/>
</dbReference>
<dbReference type="GO" id="GO:0005085">
    <property type="term" value="F:guanyl-nucleotide exchange factor activity"/>
    <property type="evidence" value="ECO:0007669"/>
    <property type="project" value="InterPro"/>
</dbReference>
<dbReference type="Proteomes" id="UP000694395">
    <property type="component" value="Chromosome 12"/>
</dbReference>
<dbReference type="PANTHER" id="PTHR47503">
    <property type="entry name" value="PURKINJE CELL PROTEIN 2"/>
    <property type="match status" value="1"/>
</dbReference>
<dbReference type="AlphaFoldDB" id="A0A8C7SIW5"/>
<dbReference type="InterPro" id="IPR042168">
    <property type="entry name" value="Pcp2"/>
</dbReference>
<sequence>QQGAPAEKDKFLTMMSHTRGSRMEEQHCVLNPTGTTPSPPKHSTTIPSGQYYADRFFNLLANTQGHRLDDQRVTFPLLPGIHGSSAGHQDGVKTKAGPDPAVTPQVGPILTSKSTPSPVPSHLCW</sequence>
<dbReference type="Pfam" id="PF02188">
    <property type="entry name" value="GoLoco"/>
    <property type="match status" value="1"/>
</dbReference>
<feature type="region of interest" description="Disordered" evidence="1">
    <location>
        <begin position="79"/>
        <end position="125"/>
    </location>
</feature>
<proteinExistence type="predicted"/>
<dbReference type="InterPro" id="IPR011990">
    <property type="entry name" value="TPR-like_helical_dom_sf"/>
</dbReference>
<protein>
    <submittedName>
        <fullName evidence="2">Uncharacterized protein</fullName>
    </submittedName>
</protein>
<reference evidence="2" key="3">
    <citation type="submission" date="2025-09" db="UniProtKB">
        <authorList>
            <consortium name="Ensembl"/>
        </authorList>
    </citation>
    <scope>IDENTIFICATION</scope>
</reference>
<dbReference type="Gene3D" id="1.25.40.10">
    <property type="entry name" value="Tetratricopeptide repeat domain"/>
    <property type="match status" value="1"/>
</dbReference>
<reference evidence="2" key="1">
    <citation type="submission" date="2020-07" db="EMBL/GenBank/DDBJ databases">
        <title>A long reads based de novo assembly of the rainbow trout Arlee double haploid line genome.</title>
        <authorList>
            <person name="Gao G."/>
            <person name="Palti Y."/>
        </authorList>
    </citation>
    <scope>NUCLEOTIDE SEQUENCE [LARGE SCALE GENOMIC DNA]</scope>
</reference>
<organism evidence="2 3">
    <name type="scientific">Oncorhynchus mykiss</name>
    <name type="common">Rainbow trout</name>
    <name type="synonym">Salmo gairdneri</name>
    <dbReference type="NCBI Taxonomy" id="8022"/>
    <lineage>
        <taxon>Eukaryota</taxon>
        <taxon>Metazoa</taxon>
        <taxon>Chordata</taxon>
        <taxon>Craniata</taxon>
        <taxon>Vertebrata</taxon>
        <taxon>Euteleostomi</taxon>
        <taxon>Actinopterygii</taxon>
        <taxon>Neopterygii</taxon>
        <taxon>Teleostei</taxon>
        <taxon>Protacanthopterygii</taxon>
        <taxon>Salmoniformes</taxon>
        <taxon>Salmonidae</taxon>
        <taxon>Salmoninae</taxon>
        <taxon>Oncorhynchus</taxon>
    </lineage>
</organism>
<keyword evidence="3" id="KW-1185">Reference proteome</keyword>
<dbReference type="Ensembl" id="ENSOMYT00000075678.2">
    <property type="protein sequence ID" value="ENSOMYP00000069485.2"/>
    <property type="gene ID" value="ENSOMYG00000032228.2"/>
</dbReference>
<dbReference type="PROSITE" id="PS50877">
    <property type="entry name" value="GOLOCO"/>
    <property type="match status" value="1"/>
</dbReference>
<evidence type="ECO:0000313" key="2">
    <source>
        <dbReference type="Ensembl" id="ENSOMYP00000069485.2"/>
    </source>
</evidence>
<evidence type="ECO:0000313" key="3">
    <source>
        <dbReference type="Proteomes" id="UP000694395"/>
    </source>
</evidence>
<accession>A0A8C7SIW5</accession>
<dbReference type="SMART" id="SM00390">
    <property type="entry name" value="GoLoco"/>
    <property type="match status" value="2"/>
</dbReference>
<dbReference type="PANTHER" id="PTHR47503:SF1">
    <property type="entry name" value="PURKINJE CELL PROTEIN 2 HOMOLOG"/>
    <property type="match status" value="1"/>
</dbReference>
<dbReference type="GeneTree" id="ENSGT01000000220576"/>
<evidence type="ECO:0000256" key="1">
    <source>
        <dbReference type="SAM" id="MobiDB-lite"/>
    </source>
</evidence>
<name>A0A8C7SIW5_ONCMY</name>
<reference evidence="2" key="2">
    <citation type="submission" date="2025-08" db="UniProtKB">
        <authorList>
            <consortium name="Ensembl"/>
        </authorList>
    </citation>
    <scope>IDENTIFICATION</scope>
</reference>